<dbReference type="InParanoid" id="A0A3Q7EM77"/>
<sequence>MRDPKPCDFIKSVSIFILVESKQMITPPGADDFLPVLIYVTLKNLDLCEHVEVLAIELWVLQGLVFLGQLQ</sequence>
<proteinExistence type="predicted"/>
<dbReference type="SUPFAM" id="SSF109993">
    <property type="entry name" value="VPS9 domain"/>
    <property type="match status" value="1"/>
</dbReference>
<name>A0A3Q7EM77_SOLLC</name>
<accession>A0A3Q7EM77</accession>
<evidence type="ECO:0000313" key="2">
    <source>
        <dbReference type="Proteomes" id="UP000004994"/>
    </source>
</evidence>
<organism evidence="1">
    <name type="scientific">Solanum lycopersicum</name>
    <name type="common">Tomato</name>
    <name type="synonym">Lycopersicon esculentum</name>
    <dbReference type="NCBI Taxonomy" id="4081"/>
    <lineage>
        <taxon>Eukaryota</taxon>
        <taxon>Viridiplantae</taxon>
        <taxon>Streptophyta</taxon>
        <taxon>Embryophyta</taxon>
        <taxon>Tracheophyta</taxon>
        <taxon>Spermatophyta</taxon>
        <taxon>Magnoliopsida</taxon>
        <taxon>eudicotyledons</taxon>
        <taxon>Gunneridae</taxon>
        <taxon>Pentapetalae</taxon>
        <taxon>asterids</taxon>
        <taxon>lamiids</taxon>
        <taxon>Solanales</taxon>
        <taxon>Solanaceae</taxon>
        <taxon>Solanoideae</taxon>
        <taxon>Solaneae</taxon>
        <taxon>Solanum</taxon>
        <taxon>Solanum subgen. Lycopersicon</taxon>
    </lineage>
</organism>
<dbReference type="EnsemblPlants" id="Solyc01g096970.3.1">
    <property type="protein sequence ID" value="Solyc01g096970.3.1"/>
    <property type="gene ID" value="Solyc01g096970.3"/>
</dbReference>
<dbReference type="Proteomes" id="UP000004994">
    <property type="component" value="Chromosome 1"/>
</dbReference>
<dbReference type="AlphaFoldDB" id="A0A3Q7EM77"/>
<reference evidence="1" key="1">
    <citation type="journal article" date="2012" name="Nature">
        <title>The tomato genome sequence provides insights into fleshy fruit evolution.</title>
        <authorList>
            <consortium name="Tomato Genome Consortium"/>
        </authorList>
    </citation>
    <scope>NUCLEOTIDE SEQUENCE [LARGE SCALE GENOMIC DNA]</scope>
    <source>
        <strain evidence="1">cv. Heinz 1706</strain>
    </source>
</reference>
<dbReference type="Gramene" id="Solyc01g096970.3.1">
    <property type="protein sequence ID" value="Solyc01g096970.3.1"/>
    <property type="gene ID" value="Solyc01g096970.3"/>
</dbReference>
<dbReference type="PaxDb" id="4081-Solyc01g096970.2.1"/>
<keyword evidence="2" id="KW-1185">Reference proteome</keyword>
<protein>
    <recommendedName>
        <fullName evidence="3">VPS9 domain-containing protein</fullName>
    </recommendedName>
</protein>
<dbReference type="InterPro" id="IPR037191">
    <property type="entry name" value="VPS9_dom_sf"/>
</dbReference>
<reference evidence="1" key="2">
    <citation type="submission" date="2019-01" db="UniProtKB">
        <authorList>
            <consortium name="EnsemblPlants"/>
        </authorList>
    </citation>
    <scope>IDENTIFICATION</scope>
    <source>
        <strain evidence="1">cv. Heinz 1706</strain>
    </source>
</reference>
<evidence type="ECO:0000313" key="1">
    <source>
        <dbReference type="EnsemblPlants" id="Solyc01g096970.3.1"/>
    </source>
</evidence>
<evidence type="ECO:0008006" key="3">
    <source>
        <dbReference type="Google" id="ProtNLM"/>
    </source>
</evidence>